<dbReference type="SMART" id="SM00291">
    <property type="entry name" value="ZnF_ZZ"/>
    <property type="match status" value="1"/>
</dbReference>
<reference evidence="7" key="1">
    <citation type="submission" date="2021-01" db="EMBL/GenBank/DDBJ databases">
        <authorList>
            <consortium name="Genoscope - CEA"/>
            <person name="William W."/>
        </authorList>
    </citation>
    <scope>NUCLEOTIDE SEQUENCE</scope>
</reference>
<sequence length="242" mass="29290">MCYCLNIKDRVIYLACPIDYNLFIERLQYLKNINFPILQIIQLRQEQFVSKEMIKDVEEWQERLSEGYSQINSQQQEIQQLDEQFQHLSISQIHINEQVDYHKCQFCYQNLENSKYFRCIVCYYFQICDMCNTHKREKDHSISHIFIQCNHVTDWNKLKQDSKMKIMKQKSNMMKRFKIHKANIHELICCDFCNSSPVQGIRYQCCECPDFDLCKACIKKFKHDPTHNFIQLTSNIEFLIFT</sequence>
<evidence type="ECO:0000313" key="8">
    <source>
        <dbReference type="Proteomes" id="UP000688137"/>
    </source>
</evidence>
<name>A0A8S1JP20_PARPR</name>
<keyword evidence="5" id="KW-0175">Coiled coil</keyword>
<organism evidence="7 8">
    <name type="scientific">Paramecium primaurelia</name>
    <dbReference type="NCBI Taxonomy" id="5886"/>
    <lineage>
        <taxon>Eukaryota</taxon>
        <taxon>Sar</taxon>
        <taxon>Alveolata</taxon>
        <taxon>Ciliophora</taxon>
        <taxon>Intramacronucleata</taxon>
        <taxon>Oligohymenophorea</taxon>
        <taxon>Peniculida</taxon>
        <taxon>Parameciidae</taxon>
        <taxon>Paramecium</taxon>
    </lineage>
</organism>
<evidence type="ECO:0000256" key="5">
    <source>
        <dbReference type="SAM" id="Coils"/>
    </source>
</evidence>
<dbReference type="Proteomes" id="UP000688137">
    <property type="component" value="Unassembled WGS sequence"/>
</dbReference>
<evidence type="ECO:0000256" key="3">
    <source>
        <dbReference type="ARBA" id="ARBA00022833"/>
    </source>
</evidence>
<keyword evidence="1" id="KW-0479">Metal-binding</keyword>
<keyword evidence="3" id="KW-0862">Zinc</keyword>
<dbReference type="PROSITE" id="PS50135">
    <property type="entry name" value="ZF_ZZ_2"/>
    <property type="match status" value="1"/>
</dbReference>
<proteinExistence type="predicted"/>
<feature type="domain" description="ZZ-type" evidence="6">
    <location>
        <begin position="185"/>
        <end position="237"/>
    </location>
</feature>
<protein>
    <recommendedName>
        <fullName evidence="6">ZZ-type domain-containing protein</fullName>
    </recommendedName>
</protein>
<evidence type="ECO:0000313" key="7">
    <source>
        <dbReference type="EMBL" id="CAD8043387.1"/>
    </source>
</evidence>
<evidence type="ECO:0000256" key="2">
    <source>
        <dbReference type="ARBA" id="ARBA00022771"/>
    </source>
</evidence>
<dbReference type="GO" id="GO:0008270">
    <property type="term" value="F:zinc ion binding"/>
    <property type="evidence" value="ECO:0007669"/>
    <property type="project" value="UniProtKB-KW"/>
</dbReference>
<accession>A0A8S1JP20</accession>
<feature type="coiled-coil region" evidence="5">
    <location>
        <begin position="57"/>
        <end position="91"/>
    </location>
</feature>
<evidence type="ECO:0000256" key="4">
    <source>
        <dbReference type="PROSITE-ProRule" id="PRU00228"/>
    </source>
</evidence>
<dbReference type="PANTHER" id="PTHR15090">
    <property type="entry name" value="SEQUESTOSOME 1-RELATED"/>
    <property type="match status" value="1"/>
</dbReference>
<dbReference type="InterPro" id="IPR000433">
    <property type="entry name" value="Znf_ZZ"/>
</dbReference>
<gene>
    <name evidence="7" type="ORF">PPRIM_AZ9-3.1.T0050038</name>
</gene>
<keyword evidence="8" id="KW-1185">Reference proteome</keyword>
<dbReference type="InterPro" id="IPR052260">
    <property type="entry name" value="Autophagy_Rcpt_SigReg"/>
</dbReference>
<evidence type="ECO:0000259" key="6">
    <source>
        <dbReference type="PROSITE" id="PS50135"/>
    </source>
</evidence>
<evidence type="ECO:0000256" key="1">
    <source>
        <dbReference type="ARBA" id="ARBA00022723"/>
    </source>
</evidence>
<dbReference type="PROSITE" id="PS01357">
    <property type="entry name" value="ZF_ZZ_1"/>
    <property type="match status" value="1"/>
</dbReference>
<dbReference type="AlphaFoldDB" id="A0A8S1JP20"/>
<comment type="caution">
    <text evidence="7">The sequence shown here is derived from an EMBL/GenBank/DDBJ whole genome shotgun (WGS) entry which is preliminary data.</text>
</comment>
<keyword evidence="2 4" id="KW-0863">Zinc-finger</keyword>
<dbReference type="Pfam" id="PF00569">
    <property type="entry name" value="ZZ"/>
    <property type="match status" value="1"/>
</dbReference>
<dbReference type="EMBL" id="CAJJDM010000002">
    <property type="protein sequence ID" value="CAD8043387.1"/>
    <property type="molecule type" value="Genomic_DNA"/>
</dbReference>
<dbReference type="OMA" id="IHKANIH"/>